<dbReference type="eggNOG" id="COG0666">
    <property type="taxonomic scope" value="Bacteria"/>
</dbReference>
<keyword evidence="1" id="KW-0040">ANK repeat</keyword>
<reference evidence="4" key="1">
    <citation type="journal article" date="2005" name="Science">
        <title>Life at depth: Photobacterium profundum genome sequence and expression analysis.</title>
        <authorList>
            <person name="Vezzi A."/>
            <person name="Campanaro S."/>
            <person name="D'Angelo M."/>
            <person name="Simonato F."/>
            <person name="Vitulo N."/>
            <person name="Lauro F.M."/>
            <person name="Cestaro A."/>
            <person name="Malacrida G."/>
            <person name="Simionati B."/>
            <person name="Cannata N."/>
            <person name="Romualdi C."/>
            <person name="Bartlett D.H."/>
            <person name="Valle G."/>
        </authorList>
    </citation>
    <scope>NUCLEOTIDE SEQUENCE [LARGE SCALE GENOMIC DNA]</scope>
    <source>
        <strain evidence="4">ATCC BAA-1253 / SS9</strain>
    </source>
</reference>
<keyword evidence="2" id="KW-0812">Transmembrane</keyword>
<dbReference type="PROSITE" id="PS50297">
    <property type="entry name" value="ANK_REP_REGION"/>
    <property type="match status" value="1"/>
</dbReference>
<dbReference type="KEGG" id="ppr:PBPRA2368"/>
<evidence type="ECO:0000256" key="2">
    <source>
        <dbReference type="SAM" id="Phobius"/>
    </source>
</evidence>
<feature type="repeat" description="ANK" evidence="1">
    <location>
        <begin position="123"/>
        <end position="155"/>
    </location>
</feature>
<evidence type="ECO:0000313" key="3">
    <source>
        <dbReference type="EMBL" id="CAG20753.1"/>
    </source>
</evidence>
<dbReference type="Pfam" id="PF00023">
    <property type="entry name" value="Ank"/>
    <property type="match status" value="1"/>
</dbReference>
<keyword evidence="2" id="KW-1133">Transmembrane helix</keyword>
<keyword evidence="4" id="KW-1185">Reference proteome</keyword>
<name>Q6LPM3_PHOPR</name>
<dbReference type="Proteomes" id="UP000000593">
    <property type="component" value="Chromosome 1"/>
</dbReference>
<evidence type="ECO:0000313" key="4">
    <source>
        <dbReference type="Proteomes" id="UP000000593"/>
    </source>
</evidence>
<feature type="transmembrane region" description="Helical" evidence="2">
    <location>
        <begin position="15"/>
        <end position="36"/>
    </location>
</feature>
<dbReference type="EMBL" id="CR378670">
    <property type="protein sequence ID" value="CAG20753.1"/>
    <property type="molecule type" value="Genomic_DNA"/>
</dbReference>
<dbReference type="HOGENOM" id="CLU_1433288_0_0_6"/>
<accession>Q6LPM3</accession>
<dbReference type="RefSeq" id="WP_011219041.1">
    <property type="nucleotide sequence ID" value="NC_006370.1"/>
</dbReference>
<dbReference type="InterPro" id="IPR036770">
    <property type="entry name" value="Ankyrin_rpt-contain_sf"/>
</dbReference>
<protein>
    <submittedName>
        <fullName evidence="3">Uncharacterized protein</fullName>
    </submittedName>
</protein>
<gene>
    <name evidence="3" type="ordered locus">PBPRA2368</name>
</gene>
<dbReference type="Gene3D" id="1.25.40.20">
    <property type="entry name" value="Ankyrin repeat-containing domain"/>
    <property type="match status" value="1"/>
</dbReference>
<proteinExistence type="predicted"/>
<dbReference type="AlphaFoldDB" id="Q6LPM3"/>
<dbReference type="PROSITE" id="PS50088">
    <property type="entry name" value="ANK_REPEAT"/>
    <property type="match status" value="1"/>
</dbReference>
<sequence length="189" mass="21455">MAALEFGGNVIKRKFIMWGGLILSSLFVLFLALMTYSMSKMTTMDLVFCSSGEGGFYVNGRICELYMGEFRATDEDVEEVSYGGVDLILNMTNENKKYQIAEFFISKGLDVNGINKYQEDLGYDLAPLHVAVLFNDPRRVTFLLKHGANLKIRSKFYNDYTPLELAIQLQKEQQNLDMGSVINMLSSYK</sequence>
<dbReference type="SUPFAM" id="SSF48403">
    <property type="entry name" value="Ankyrin repeat"/>
    <property type="match status" value="1"/>
</dbReference>
<keyword evidence="2" id="KW-0472">Membrane</keyword>
<evidence type="ECO:0000256" key="1">
    <source>
        <dbReference type="PROSITE-ProRule" id="PRU00023"/>
    </source>
</evidence>
<organism evidence="3 4">
    <name type="scientific">Photobacterium profundum (strain SS9)</name>
    <dbReference type="NCBI Taxonomy" id="298386"/>
    <lineage>
        <taxon>Bacteria</taxon>
        <taxon>Pseudomonadati</taxon>
        <taxon>Pseudomonadota</taxon>
        <taxon>Gammaproteobacteria</taxon>
        <taxon>Vibrionales</taxon>
        <taxon>Vibrionaceae</taxon>
        <taxon>Photobacterium</taxon>
    </lineage>
</organism>
<dbReference type="InterPro" id="IPR002110">
    <property type="entry name" value="Ankyrin_rpt"/>
</dbReference>